<dbReference type="Gene3D" id="3.30.1130.10">
    <property type="match status" value="2"/>
</dbReference>
<evidence type="ECO:0000256" key="7">
    <source>
        <dbReference type="ARBA" id="ARBA00032903"/>
    </source>
</evidence>
<dbReference type="InterPro" id="IPR006156">
    <property type="entry name" value="Dihydroneopterin_aldolase"/>
</dbReference>
<keyword evidence="10" id="KW-1185">Reference proteome</keyword>
<dbReference type="Pfam" id="PF02152">
    <property type="entry name" value="FolB"/>
    <property type="match status" value="2"/>
</dbReference>
<evidence type="ECO:0000256" key="4">
    <source>
        <dbReference type="ARBA" id="ARBA00013043"/>
    </source>
</evidence>
<evidence type="ECO:0000256" key="3">
    <source>
        <dbReference type="ARBA" id="ARBA00005708"/>
    </source>
</evidence>
<dbReference type="GO" id="GO:0005737">
    <property type="term" value="C:cytoplasm"/>
    <property type="evidence" value="ECO:0007669"/>
    <property type="project" value="TreeGrafter"/>
</dbReference>
<comment type="catalytic activity">
    <reaction evidence="1">
        <text>7,8-dihydroneopterin = 6-hydroxymethyl-7,8-dihydropterin + glycolaldehyde</text>
        <dbReference type="Rhea" id="RHEA:10540"/>
        <dbReference type="ChEBI" id="CHEBI:17001"/>
        <dbReference type="ChEBI" id="CHEBI:17071"/>
        <dbReference type="ChEBI" id="CHEBI:44841"/>
        <dbReference type="EC" id="4.1.2.25"/>
    </reaction>
</comment>
<comment type="pathway">
    <text evidence="2">Cofactor biosynthesis; tetrahydrofolate biosynthesis; 2-amino-4-hydroxy-6-hydroxymethyl-7,8-dihydropteridine diphosphate from 7,8-dihydroneopterin triphosphate: step 3/4.</text>
</comment>
<evidence type="ECO:0000313" key="10">
    <source>
        <dbReference type="Proteomes" id="UP001309876"/>
    </source>
</evidence>
<gene>
    <name evidence="9" type="ORF">LTR05_003245</name>
</gene>
<evidence type="ECO:0000259" key="8">
    <source>
        <dbReference type="SMART" id="SM00905"/>
    </source>
</evidence>
<comment type="caution">
    <text evidence="9">The sequence shown here is derived from an EMBL/GenBank/DDBJ whole genome shotgun (WGS) entry which is preliminary data.</text>
</comment>
<evidence type="ECO:0000256" key="5">
    <source>
        <dbReference type="ARBA" id="ARBA00022909"/>
    </source>
</evidence>
<protein>
    <recommendedName>
        <fullName evidence="4">dihydroneopterin aldolase</fullName>
        <ecNumber evidence="4">4.1.2.25</ecNumber>
    </recommendedName>
    <alternativeName>
        <fullName evidence="7">7,8-dihydroneopterin aldolase</fullName>
    </alternativeName>
</protein>
<dbReference type="GO" id="GO:0004150">
    <property type="term" value="F:dihydroneopterin aldolase activity"/>
    <property type="evidence" value="ECO:0007669"/>
    <property type="project" value="UniProtKB-EC"/>
</dbReference>
<reference evidence="9 10" key="1">
    <citation type="submission" date="2023-08" db="EMBL/GenBank/DDBJ databases">
        <title>Black Yeasts Isolated from many extreme environments.</title>
        <authorList>
            <person name="Coleine C."/>
            <person name="Stajich J.E."/>
            <person name="Selbmann L."/>
        </authorList>
    </citation>
    <scope>NUCLEOTIDE SEQUENCE [LARGE SCALE GENOMIC DNA]</scope>
    <source>
        <strain evidence="9 10">CCFEE 5910</strain>
    </source>
</reference>
<proteinExistence type="inferred from homology"/>
<name>A0AAN7T3I6_9EURO</name>
<feature type="domain" description="Dihydroneopterin aldolase/epimerase" evidence="8">
    <location>
        <begin position="136"/>
        <end position="252"/>
    </location>
</feature>
<dbReference type="PANTHER" id="PTHR42844:SF1">
    <property type="entry name" value="DIHYDRONEOPTERIN ALDOLASE 1-RELATED"/>
    <property type="match status" value="1"/>
</dbReference>
<dbReference type="GO" id="GO:0046656">
    <property type="term" value="P:folic acid biosynthetic process"/>
    <property type="evidence" value="ECO:0007669"/>
    <property type="project" value="UniProtKB-KW"/>
</dbReference>
<dbReference type="Proteomes" id="UP001309876">
    <property type="component" value="Unassembled WGS sequence"/>
</dbReference>
<dbReference type="EMBL" id="JAVRRJ010000002">
    <property type="protein sequence ID" value="KAK5089021.1"/>
    <property type="molecule type" value="Genomic_DNA"/>
</dbReference>
<comment type="similarity">
    <text evidence="3">Belongs to the DHNA family.</text>
</comment>
<dbReference type="EC" id="4.1.2.25" evidence="4"/>
<dbReference type="InterPro" id="IPR006157">
    <property type="entry name" value="FolB_dom"/>
</dbReference>
<evidence type="ECO:0000256" key="6">
    <source>
        <dbReference type="ARBA" id="ARBA00023239"/>
    </source>
</evidence>
<dbReference type="AlphaFoldDB" id="A0AAN7T3I6"/>
<feature type="domain" description="Dihydroneopterin aldolase/epimerase" evidence="8">
    <location>
        <begin position="11"/>
        <end position="120"/>
    </location>
</feature>
<keyword evidence="6" id="KW-0456">Lyase</keyword>
<accession>A0AAN7T3I6</accession>
<evidence type="ECO:0000313" key="9">
    <source>
        <dbReference type="EMBL" id="KAK5089021.1"/>
    </source>
</evidence>
<dbReference type="InterPro" id="IPR043133">
    <property type="entry name" value="GTP-CH-I_C/QueF"/>
</dbReference>
<dbReference type="SUPFAM" id="SSF55620">
    <property type="entry name" value="Tetrahydrobiopterin biosynthesis enzymes-like"/>
    <property type="match status" value="2"/>
</dbReference>
<dbReference type="NCBIfam" id="TIGR00526">
    <property type="entry name" value="folB_dom"/>
    <property type="match status" value="1"/>
</dbReference>
<evidence type="ECO:0000256" key="2">
    <source>
        <dbReference type="ARBA" id="ARBA00005013"/>
    </source>
</evidence>
<dbReference type="PANTHER" id="PTHR42844">
    <property type="entry name" value="DIHYDRONEOPTERIN ALDOLASE 1-RELATED"/>
    <property type="match status" value="1"/>
</dbReference>
<evidence type="ECO:0000256" key="1">
    <source>
        <dbReference type="ARBA" id="ARBA00001353"/>
    </source>
</evidence>
<sequence>MDHSIASTDKVIVKGIQFEAVAGLDCWGRPGKAQPIELEVHLTPPGGLEAAAQEDSVAYTIDYGKLYKALKAAVFGGKFETITQLYQAIRSSMPDVISWHVHLSFSKAILAAKGGLSLTWTGQTDETGAAIVTQVMVVRDIECRCIIGVNSHERLEKQSLSVTLSVWGIENRLSPSMLAGVSLNPSPTLTYQEMVKEVAERVEGSSYETIEALATAIAQIVTMGHGFDNARVTIEKPGGLAGMGASGVTIGRTKAYFENKDFWKVKRP</sequence>
<dbReference type="SMART" id="SM00905">
    <property type="entry name" value="FolB"/>
    <property type="match status" value="2"/>
</dbReference>
<organism evidence="9 10">
    <name type="scientific">Lithohypha guttulata</name>
    <dbReference type="NCBI Taxonomy" id="1690604"/>
    <lineage>
        <taxon>Eukaryota</taxon>
        <taxon>Fungi</taxon>
        <taxon>Dikarya</taxon>
        <taxon>Ascomycota</taxon>
        <taxon>Pezizomycotina</taxon>
        <taxon>Eurotiomycetes</taxon>
        <taxon>Chaetothyriomycetidae</taxon>
        <taxon>Chaetothyriales</taxon>
        <taxon>Trichomeriaceae</taxon>
        <taxon>Lithohypha</taxon>
    </lineage>
</organism>
<keyword evidence="5" id="KW-0289">Folate biosynthesis</keyword>